<evidence type="ECO:0000313" key="1">
    <source>
        <dbReference type="EMBL" id="KAF7475201.1"/>
    </source>
</evidence>
<reference evidence="1" key="2">
    <citation type="submission" date="2020-08" db="EMBL/GenBank/DDBJ databases">
        <authorList>
            <person name="Shumante A."/>
            <person name="Zimin A.V."/>
            <person name="Puiu D."/>
            <person name="Salzberg S.L."/>
        </authorList>
    </citation>
    <scope>NUCLEOTIDE SEQUENCE</scope>
    <source>
        <strain evidence="1">WC2-LM</strain>
        <tissue evidence="1">Liver</tissue>
    </source>
</reference>
<evidence type="ECO:0000313" key="3">
    <source>
        <dbReference type="Proteomes" id="UP000335636"/>
    </source>
</evidence>
<keyword evidence="3" id="KW-1185">Reference proteome</keyword>
<organism evidence="2 3">
    <name type="scientific">Marmota monax</name>
    <name type="common">Woodchuck</name>
    <dbReference type="NCBI Taxonomy" id="9995"/>
    <lineage>
        <taxon>Eukaryota</taxon>
        <taxon>Metazoa</taxon>
        <taxon>Chordata</taxon>
        <taxon>Craniata</taxon>
        <taxon>Vertebrata</taxon>
        <taxon>Euteleostomi</taxon>
        <taxon>Mammalia</taxon>
        <taxon>Eutheria</taxon>
        <taxon>Euarchontoglires</taxon>
        <taxon>Glires</taxon>
        <taxon>Rodentia</taxon>
        <taxon>Sciuromorpha</taxon>
        <taxon>Sciuridae</taxon>
        <taxon>Xerinae</taxon>
        <taxon>Marmotini</taxon>
        <taxon>Marmota</taxon>
    </lineage>
</organism>
<dbReference type="EMBL" id="CABDUW010003355">
    <property type="protein sequence ID" value="VTJ89093.1"/>
    <property type="molecule type" value="Genomic_DNA"/>
</dbReference>
<gene>
    <name evidence="1" type="ORF">GHT09_013959</name>
    <name evidence="2" type="ORF">MONAX_5E002391</name>
</gene>
<proteinExistence type="predicted"/>
<dbReference type="Proteomes" id="UP000662637">
    <property type="component" value="Unassembled WGS sequence"/>
</dbReference>
<dbReference type="AlphaFoldDB" id="A0A5E4D4F5"/>
<sequence length="89" mass="9859">MGEAARIRVRRGPRVGAGLAWTARQYPAALTYPSALRAPPAQIGEASCEPWSTAEPLAFFRNLIPKFCPLRKVQVINEAVKEIQKKLEV</sequence>
<dbReference type="Proteomes" id="UP000335636">
    <property type="component" value="Unassembled WGS sequence"/>
</dbReference>
<reference evidence="2 3" key="1">
    <citation type="submission" date="2019-04" db="EMBL/GenBank/DDBJ databases">
        <authorList>
            <person name="Alioto T."/>
            <person name="Alioto T."/>
        </authorList>
    </citation>
    <scope>NUCLEOTIDE SEQUENCE [LARGE SCALE GENOMIC DNA]</scope>
</reference>
<name>A0A5E4D4F5_MARMO</name>
<evidence type="ECO:0000313" key="2">
    <source>
        <dbReference type="EMBL" id="VTJ89093.1"/>
    </source>
</evidence>
<dbReference type="EMBL" id="WJEC01003320">
    <property type="protein sequence ID" value="KAF7475201.1"/>
    <property type="molecule type" value="Genomic_DNA"/>
</dbReference>
<protein>
    <submittedName>
        <fullName evidence="2">Uncharacterized protein</fullName>
    </submittedName>
</protein>
<accession>A0A5E4D4F5</accession>